<dbReference type="EMBL" id="JAIQCJ010000544">
    <property type="protein sequence ID" value="KAJ8795628.1"/>
    <property type="molecule type" value="Genomic_DNA"/>
</dbReference>
<feature type="domain" description="Essential protein Yae1 N-terminal" evidence="3">
    <location>
        <begin position="99"/>
        <end position="137"/>
    </location>
</feature>
<comment type="similarity">
    <text evidence="1">Belongs to the LTO1 family.</text>
</comment>
<evidence type="ECO:0000256" key="1">
    <source>
        <dbReference type="ARBA" id="ARBA00038090"/>
    </source>
</evidence>
<accession>A0AB34HWY4</accession>
<proteinExistence type="inferred from homology"/>
<comment type="caution">
    <text evidence="4">The sequence shown here is derived from an EMBL/GenBank/DDBJ whole genome shotgun (WGS) entry which is preliminary data.</text>
</comment>
<gene>
    <name evidence="4" type="ORF">J1605_002390</name>
</gene>
<dbReference type="InterPro" id="IPR019191">
    <property type="entry name" value="Essential_protein_Yae1_N"/>
</dbReference>
<feature type="region of interest" description="Disordered" evidence="2">
    <location>
        <begin position="205"/>
        <end position="238"/>
    </location>
</feature>
<dbReference type="InterPro" id="IPR052436">
    <property type="entry name" value="LTO1_adapter"/>
</dbReference>
<evidence type="ECO:0000256" key="2">
    <source>
        <dbReference type="SAM" id="MobiDB-lite"/>
    </source>
</evidence>
<dbReference type="AlphaFoldDB" id="A0AB34HWY4"/>
<dbReference type="Pfam" id="PF09811">
    <property type="entry name" value="Yae1_N"/>
    <property type="match status" value="1"/>
</dbReference>
<dbReference type="Proteomes" id="UP001159641">
    <property type="component" value="Unassembled WGS sequence"/>
</dbReference>
<keyword evidence="5" id="KW-1185">Reference proteome</keyword>
<name>A0AB34HWY4_ESCRO</name>
<evidence type="ECO:0000313" key="5">
    <source>
        <dbReference type="Proteomes" id="UP001159641"/>
    </source>
</evidence>
<sequence>MAGSQDMFEAIVMADERWPLGCGGRPGPGGTRCGSEGGWRGRARDAAASPLLIGLSGERHVPSCPSRPASPVRGCLTRLLGLVTASLQGRPFLGFHGEGYQEGYEKGSSLGMIEGRQYGTLHGAKIGSEIGCYQGFAFAWRCLLHGCTTEKDSKKMKVLESLIGMIQKFPYDDPTYDKLHEDLDRIRGKFKQLVQKVPDFHFEDDGCTKTKHQGTDVPSPTPGVSQSSRPPLPLPHPAGPSCLIDHLQGPWTPDLTCASLAPSWRMRPRFQDPLVTQDRCSGFQYRQSPCSRHNHSAPVMPPPAMGSGELALLADETVEDTRGLLGRVASLLREMVSLLEVVLWGCDTWNYDRQLASSYG</sequence>
<organism evidence="4 5">
    <name type="scientific">Eschrichtius robustus</name>
    <name type="common">California gray whale</name>
    <name type="synonym">Eschrichtius gibbosus</name>
    <dbReference type="NCBI Taxonomy" id="9764"/>
    <lineage>
        <taxon>Eukaryota</taxon>
        <taxon>Metazoa</taxon>
        <taxon>Chordata</taxon>
        <taxon>Craniata</taxon>
        <taxon>Vertebrata</taxon>
        <taxon>Euteleostomi</taxon>
        <taxon>Mammalia</taxon>
        <taxon>Eutheria</taxon>
        <taxon>Laurasiatheria</taxon>
        <taxon>Artiodactyla</taxon>
        <taxon>Whippomorpha</taxon>
        <taxon>Cetacea</taxon>
        <taxon>Mysticeti</taxon>
        <taxon>Eschrichtiidae</taxon>
        <taxon>Eschrichtius</taxon>
    </lineage>
</organism>
<protein>
    <recommendedName>
        <fullName evidence="3">Essential protein Yae1 N-terminal domain-containing protein</fullName>
    </recommendedName>
</protein>
<evidence type="ECO:0000313" key="4">
    <source>
        <dbReference type="EMBL" id="KAJ8795628.1"/>
    </source>
</evidence>
<reference evidence="4 5" key="1">
    <citation type="submission" date="2022-11" db="EMBL/GenBank/DDBJ databases">
        <title>Whole genome sequence of Eschrichtius robustus ER-17-0199.</title>
        <authorList>
            <person name="Bruniche-Olsen A."/>
            <person name="Black A.N."/>
            <person name="Fields C.J."/>
            <person name="Walden K."/>
            <person name="Dewoody J.A."/>
        </authorList>
    </citation>
    <scope>NUCLEOTIDE SEQUENCE [LARGE SCALE GENOMIC DNA]</scope>
    <source>
        <strain evidence="4">ER-17-0199</strain>
        <tissue evidence="4">Blubber</tissue>
    </source>
</reference>
<dbReference type="PANTHER" id="PTHR28532:SF1">
    <property type="entry name" value="ORAL CANCER OVEREXPRESSED 1"/>
    <property type="match status" value="1"/>
</dbReference>
<evidence type="ECO:0000259" key="3">
    <source>
        <dbReference type="Pfam" id="PF09811"/>
    </source>
</evidence>
<dbReference type="PANTHER" id="PTHR28532">
    <property type="entry name" value="GEO13458P1"/>
    <property type="match status" value="1"/>
</dbReference>